<dbReference type="InterPro" id="IPR044838">
    <property type="entry name" value="EGY1-like"/>
</dbReference>
<evidence type="ECO:0000313" key="10">
    <source>
        <dbReference type="EMBL" id="GAA0673037.1"/>
    </source>
</evidence>
<dbReference type="Proteomes" id="UP001500420">
    <property type="component" value="Unassembled WGS sequence"/>
</dbReference>
<feature type="transmembrane region" description="Helical" evidence="8">
    <location>
        <begin position="180"/>
        <end position="203"/>
    </location>
</feature>
<feature type="transmembrane region" description="Helical" evidence="8">
    <location>
        <begin position="286"/>
        <end position="304"/>
    </location>
</feature>
<feature type="transmembrane region" description="Helical" evidence="8">
    <location>
        <begin position="88"/>
        <end position="108"/>
    </location>
</feature>
<reference evidence="10 11" key="1">
    <citation type="journal article" date="2019" name="Int. J. Syst. Evol. Microbiol.">
        <title>The Global Catalogue of Microorganisms (GCM) 10K type strain sequencing project: providing services to taxonomists for standard genome sequencing and annotation.</title>
        <authorList>
            <consortium name="The Broad Institute Genomics Platform"/>
            <consortium name="The Broad Institute Genome Sequencing Center for Infectious Disease"/>
            <person name="Wu L."/>
            <person name="Ma J."/>
        </authorList>
    </citation>
    <scope>NUCLEOTIDE SEQUENCE [LARGE SCALE GENOMIC DNA]</scope>
    <source>
        <strain evidence="10 11">JCM 16328</strain>
    </source>
</reference>
<gene>
    <name evidence="10" type="ORF">GCM10009020_19920</name>
</gene>
<feature type="transmembrane region" description="Helical" evidence="8">
    <location>
        <begin position="120"/>
        <end position="139"/>
    </location>
</feature>
<dbReference type="PANTHER" id="PTHR31412:SF0">
    <property type="entry name" value="ZINC METALLOPROTEASE EGY1, CHLOROPLASTIC-RELATED"/>
    <property type="match status" value="1"/>
</dbReference>
<sequence>MSEPEWDDRGPSVEAFAEIFYVYEVRSSGDRIEYYGTPLVPRQRVIEELWPAFRDAGYELQFVRDGGETVLVAEPADGGTAGVPWTNVVLFLATAASTLLVGAAWYRIDLASDPLAVLRAWPFAAAVLGVFGVHEMGHYVMSRYHGVRASLPYFIPVPTLFGTMGAVIKMKGRMPDRKALFDIGVAGPLAGLVATVVVTVVGLQLDPVTTVDPAARSGEGVVLRLNHPPLLDALAALTGHADRSSFHPVVVGGWLGMFITFLNMIPVGQLDGGHISRAMFGEYQETIAAAVPGALIALGAYLHFVRDVGLNSVGIWFFWGAIAVFMSLVGAVRPIDDSPLDRKRFVVGAVTFVLAGLCFTPVPIEMLG</sequence>
<evidence type="ECO:0000256" key="2">
    <source>
        <dbReference type="ARBA" id="ARBA00022670"/>
    </source>
</evidence>
<evidence type="ECO:0000256" key="6">
    <source>
        <dbReference type="ARBA" id="ARBA00022989"/>
    </source>
</evidence>
<feature type="transmembrane region" description="Helical" evidence="8">
    <location>
        <begin position="345"/>
        <end position="364"/>
    </location>
</feature>
<evidence type="ECO:0000256" key="4">
    <source>
        <dbReference type="ARBA" id="ARBA00022801"/>
    </source>
</evidence>
<dbReference type="GO" id="GO:0008233">
    <property type="term" value="F:peptidase activity"/>
    <property type="evidence" value="ECO:0007669"/>
    <property type="project" value="UniProtKB-KW"/>
</dbReference>
<evidence type="ECO:0000256" key="3">
    <source>
        <dbReference type="ARBA" id="ARBA00022692"/>
    </source>
</evidence>
<keyword evidence="4" id="KW-0378">Hydrolase</keyword>
<dbReference type="Pfam" id="PF02163">
    <property type="entry name" value="Peptidase_M50"/>
    <property type="match status" value="1"/>
</dbReference>
<evidence type="ECO:0000256" key="5">
    <source>
        <dbReference type="ARBA" id="ARBA00022946"/>
    </source>
</evidence>
<keyword evidence="3 8" id="KW-0812">Transmembrane</keyword>
<feature type="transmembrane region" description="Helical" evidence="8">
    <location>
        <begin position="151"/>
        <end position="168"/>
    </location>
</feature>
<evidence type="ECO:0000259" key="9">
    <source>
        <dbReference type="Pfam" id="PF02163"/>
    </source>
</evidence>
<organism evidence="10 11">
    <name type="scientific">Natronoarchaeum mannanilyticum</name>
    <dbReference type="NCBI Taxonomy" id="926360"/>
    <lineage>
        <taxon>Archaea</taxon>
        <taxon>Methanobacteriati</taxon>
        <taxon>Methanobacteriota</taxon>
        <taxon>Stenosarchaea group</taxon>
        <taxon>Halobacteria</taxon>
        <taxon>Halobacteriales</taxon>
        <taxon>Natronoarchaeaceae</taxon>
    </lineage>
</organism>
<comment type="caution">
    <text evidence="10">The sequence shown here is derived from an EMBL/GenBank/DDBJ whole genome shotgun (WGS) entry which is preliminary data.</text>
</comment>
<keyword evidence="2 10" id="KW-0645">Protease</keyword>
<evidence type="ECO:0000256" key="7">
    <source>
        <dbReference type="ARBA" id="ARBA00023136"/>
    </source>
</evidence>
<name>A0AAV3T9C3_9EURY</name>
<proteinExistence type="predicted"/>
<keyword evidence="5" id="KW-0809">Transit peptide</keyword>
<dbReference type="RefSeq" id="WP_343773847.1">
    <property type="nucleotide sequence ID" value="NZ_BAAADV010000003.1"/>
</dbReference>
<feature type="transmembrane region" description="Helical" evidence="8">
    <location>
        <begin position="246"/>
        <end position="265"/>
    </location>
</feature>
<comment type="subcellular location">
    <subcellularLocation>
        <location evidence="1">Membrane</location>
        <topology evidence="1">Multi-pass membrane protein</topology>
    </subcellularLocation>
</comment>
<feature type="domain" description="Peptidase M50" evidence="9">
    <location>
        <begin position="123"/>
        <end position="287"/>
    </location>
</feature>
<protein>
    <submittedName>
        <fullName evidence="10">Site-2 protease family protein</fullName>
    </submittedName>
</protein>
<dbReference type="CDD" id="cd06160">
    <property type="entry name" value="S2P-M50_like_2"/>
    <property type="match status" value="1"/>
</dbReference>
<keyword evidence="7 8" id="KW-0472">Membrane</keyword>
<feature type="transmembrane region" description="Helical" evidence="8">
    <location>
        <begin position="316"/>
        <end position="333"/>
    </location>
</feature>
<accession>A0AAV3T9C3</accession>
<keyword evidence="11" id="KW-1185">Reference proteome</keyword>
<dbReference type="PANTHER" id="PTHR31412">
    <property type="entry name" value="ZINC METALLOPROTEASE EGY1"/>
    <property type="match status" value="1"/>
</dbReference>
<evidence type="ECO:0000256" key="1">
    <source>
        <dbReference type="ARBA" id="ARBA00004141"/>
    </source>
</evidence>
<dbReference type="EMBL" id="BAAADV010000003">
    <property type="protein sequence ID" value="GAA0673037.1"/>
    <property type="molecule type" value="Genomic_DNA"/>
</dbReference>
<evidence type="ECO:0000313" key="11">
    <source>
        <dbReference type="Proteomes" id="UP001500420"/>
    </source>
</evidence>
<keyword evidence="6 8" id="KW-1133">Transmembrane helix</keyword>
<dbReference type="InterPro" id="IPR008915">
    <property type="entry name" value="Peptidase_M50"/>
</dbReference>
<dbReference type="GO" id="GO:0016020">
    <property type="term" value="C:membrane"/>
    <property type="evidence" value="ECO:0007669"/>
    <property type="project" value="UniProtKB-SubCell"/>
</dbReference>
<evidence type="ECO:0000256" key="8">
    <source>
        <dbReference type="SAM" id="Phobius"/>
    </source>
</evidence>
<dbReference type="AlphaFoldDB" id="A0AAV3T9C3"/>
<dbReference type="GO" id="GO:0006508">
    <property type="term" value="P:proteolysis"/>
    <property type="evidence" value="ECO:0007669"/>
    <property type="project" value="UniProtKB-KW"/>
</dbReference>